<keyword evidence="1" id="KW-1133">Transmembrane helix</keyword>
<evidence type="ECO:0000313" key="2">
    <source>
        <dbReference type="EMBL" id="AEK37859.1"/>
    </source>
</evidence>
<name>G0HFH0_CORVD</name>
<accession>G0HFH0</accession>
<dbReference type="eggNOG" id="ENOG5031EUA">
    <property type="taxonomic scope" value="Bacteria"/>
</dbReference>
<dbReference type="STRING" id="858619.CVAR_2514"/>
<organism evidence="2 3">
    <name type="scientific">Corynebacterium variabile (strain DSM 44702 / CIP 107183 / JCM 12073 / NCIMB 30131)</name>
    <name type="common">Corynebacterium mooreparkense</name>
    <dbReference type="NCBI Taxonomy" id="858619"/>
    <lineage>
        <taxon>Bacteria</taxon>
        <taxon>Bacillati</taxon>
        <taxon>Actinomycetota</taxon>
        <taxon>Actinomycetes</taxon>
        <taxon>Mycobacteriales</taxon>
        <taxon>Corynebacteriaceae</taxon>
        <taxon>Corynebacterium</taxon>
    </lineage>
</organism>
<dbReference type="RefSeq" id="WP_014011010.1">
    <property type="nucleotide sequence ID" value="NC_015859.1"/>
</dbReference>
<protein>
    <submittedName>
        <fullName evidence="2">Uncharacterized protein</fullName>
    </submittedName>
</protein>
<dbReference type="KEGG" id="cva:CVAR_2514"/>
<feature type="transmembrane region" description="Helical" evidence="1">
    <location>
        <begin position="164"/>
        <end position="185"/>
    </location>
</feature>
<proteinExistence type="predicted"/>
<evidence type="ECO:0000313" key="3">
    <source>
        <dbReference type="Proteomes" id="UP000006659"/>
    </source>
</evidence>
<sequence length="201" mass="21345">MSHPLTPLYTTVISLPAAPGVSTYREALRGIEGYRVTDDGTVHLGSQLRYALLGSSAGSTQPTPVSVRFSTVDAGTVTATVTPRYNSPFVLPTWTSRNHQLRTAVRVQDALAAPSPSAPTATTRMDATRAELLKGRASALVVGLATALVVLCLIMGLVTQWDVGFIVLFLCFMAVATAVSAWFSVRAQRPVKDPTAVPLPH</sequence>
<dbReference type="Proteomes" id="UP000006659">
    <property type="component" value="Chromosome"/>
</dbReference>
<dbReference type="HOGENOM" id="CLU_1358556_0_0_11"/>
<reference evidence="2 3" key="1">
    <citation type="journal article" date="2011" name="BMC Genomics">
        <title>Complete genome sequence of Corynebacterium variabile DSM 44702 isolated from the surface of smear-ripened cheeses and insights into cheese ripening and flavor generation.</title>
        <authorList>
            <person name="Schroeder J."/>
            <person name="Maus I."/>
            <person name="Trost E."/>
            <person name="Tauch A."/>
        </authorList>
    </citation>
    <scope>NUCLEOTIDE SEQUENCE [LARGE SCALE GENOMIC DNA]</scope>
    <source>
        <strain evidence="3">DSM 44702 / JCM 12073 / NCIMB 30131</strain>
    </source>
</reference>
<dbReference type="EMBL" id="CP002917">
    <property type="protein sequence ID" value="AEK37859.1"/>
    <property type="molecule type" value="Genomic_DNA"/>
</dbReference>
<keyword evidence="1" id="KW-0472">Membrane</keyword>
<evidence type="ECO:0000256" key="1">
    <source>
        <dbReference type="SAM" id="Phobius"/>
    </source>
</evidence>
<dbReference type="AlphaFoldDB" id="G0HFH0"/>
<gene>
    <name evidence="2" type="ordered locus">CVAR_2514</name>
</gene>
<feature type="transmembrane region" description="Helical" evidence="1">
    <location>
        <begin position="139"/>
        <end position="158"/>
    </location>
</feature>
<keyword evidence="1" id="KW-0812">Transmembrane</keyword>